<keyword evidence="12" id="KW-0829">Tyrosine-protein kinase</keyword>
<dbReference type="GO" id="GO:0016301">
    <property type="term" value="F:kinase activity"/>
    <property type="evidence" value="ECO:0007669"/>
    <property type="project" value="UniProtKB-KW"/>
</dbReference>
<evidence type="ECO:0000256" key="15">
    <source>
        <dbReference type="SAM" id="Phobius"/>
    </source>
</evidence>
<dbReference type="InterPro" id="IPR003856">
    <property type="entry name" value="LPS_length_determ_N"/>
</dbReference>
<dbReference type="Pfam" id="PF23607">
    <property type="entry name" value="WZC_N"/>
    <property type="match status" value="1"/>
</dbReference>
<comment type="similarity">
    <text evidence="2">Belongs to the etk/wzc family.</text>
</comment>
<dbReference type="PANTHER" id="PTHR32309">
    <property type="entry name" value="TYROSINE-PROTEIN KINASE"/>
    <property type="match status" value="1"/>
</dbReference>
<evidence type="ECO:0000256" key="5">
    <source>
        <dbReference type="ARBA" id="ARBA00022679"/>
    </source>
</evidence>
<evidence type="ECO:0000256" key="7">
    <source>
        <dbReference type="ARBA" id="ARBA00022741"/>
    </source>
</evidence>
<dbReference type="Gene3D" id="3.40.50.300">
    <property type="entry name" value="P-loop containing nucleotide triphosphate hydrolases"/>
    <property type="match status" value="1"/>
</dbReference>
<proteinExistence type="inferred from homology"/>
<reference evidence="19 20" key="1">
    <citation type="journal article" date="2020" name="Microorganisms">
        <title>Polyphasic Characterisation of Cedecea colo sp. nov., a New Enteric Bacterium Isolated from the Koala Hindgut.</title>
        <authorList>
            <person name="Boath J.M."/>
            <person name="Dakhal S."/>
            <person name="Van T.T.H."/>
            <person name="Moore R.J."/>
            <person name="Dekiwadia C."/>
            <person name="Macreadie I.G."/>
        </authorList>
    </citation>
    <scope>NUCLEOTIDE SEQUENCE [LARGE SCALE GENOMIC DNA]</scope>
    <source>
        <strain evidence="19 20">ZA</strain>
    </source>
</reference>
<evidence type="ECO:0000256" key="10">
    <source>
        <dbReference type="ARBA" id="ARBA00022989"/>
    </source>
</evidence>
<evidence type="ECO:0000256" key="11">
    <source>
        <dbReference type="ARBA" id="ARBA00023136"/>
    </source>
</evidence>
<evidence type="ECO:0000256" key="13">
    <source>
        <dbReference type="ARBA" id="ARBA00053015"/>
    </source>
</evidence>
<feature type="domain" description="Polysaccharide chain length determinant N-terminal" evidence="16">
    <location>
        <begin position="16"/>
        <end position="107"/>
    </location>
</feature>
<evidence type="ECO:0000256" key="1">
    <source>
        <dbReference type="ARBA" id="ARBA00004429"/>
    </source>
</evidence>
<name>A0ABX0VG63_9ENTR</name>
<dbReference type="InterPro" id="IPR005702">
    <property type="entry name" value="Wzc-like_C"/>
</dbReference>
<evidence type="ECO:0000256" key="6">
    <source>
        <dbReference type="ARBA" id="ARBA00022692"/>
    </source>
</evidence>
<keyword evidence="9" id="KW-0067">ATP-binding</keyword>
<dbReference type="NCBIfam" id="NF008568">
    <property type="entry name" value="PRK11519.1"/>
    <property type="match status" value="1"/>
</dbReference>
<keyword evidence="8 19" id="KW-0418">Kinase</keyword>
<evidence type="ECO:0000256" key="12">
    <source>
        <dbReference type="ARBA" id="ARBA00023137"/>
    </source>
</evidence>
<keyword evidence="10 15" id="KW-1133">Transmembrane helix</keyword>
<evidence type="ECO:0000259" key="18">
    <source>
        <dbReference type="Pfam" id="PF13807"/>
    </source>
</evidence>
<comment type="catalytic activity">
    <reaction evidence="13">
        <text>L-tyrosyl-[protein] + ATP = O-phospho-L-tyrosyl-[protein] + ADP + H(+)</text>
        <dbReference type="Rhea" id="RHEA:10596"/>
        <dbReference type="Rhea" id="RHEA-COMP:10136"/>
        <dbReference type="Rhea" id="RHEA-COMP:20101"/>
        <dbReference type="ChEBI" id="CHEBI:15378"/>
        <dbReference type="ChEBI" id="CHEBI:30616"/>
        <dbReference type="ChEBI" id="CHEBI:46858"/>
        <dbReference type="ChEBI" id="CHEBI:61978"/>
        <dbReference type="ChEBI" id="CHEBI:456216"/>
    </reaction>
</comment>
<dbReference type="EMBL" id="SOYS01000001">
    <property type="protein sequence ID" value="NIY46182.1"/>
    <property type="molecule type" value="Genomic_DNA"/>
</dbReference>
<evidence type="ECO:0000256" key="14">
    <source>
        <dbReference type="SAM" id="Coils"/>
    </source>
</evidence>
<feature type="coiled-coil region" evidence="14">
    <location>
        <begin position="269"/>
        <end position="296"/>
    </location>
</feature>
<dbReference type="Pfam" id="PF02706">
    <property type="entry name" value="Wzz"/>
    <property type="match status" value="1"/>
</dbReference>
<organism evidence="19 20">
    <name type="scientific">Cedecea colo</name>
    <dbReference type="NCBI Taxonomy" id="2552946"/>
    <lineage>
        <taxon>Bacteria</taxon>
        <taxon>Pseudomonadati</taxon>
        <taxon>Pseudomonadota</taxon>
        <taxon>Gammaproteobacteria</taxon>
        <taxon>Enterobacterales</taxon>
        <taxon>Enterobacteriaceae</taxon>
        <taxon>Cedecea</taxon>
    </lineage>
</organism>
<feature type="transmembrane region" description="Helical" evidence="15">
    <location>
        <begin position="425"/>
        <end position="445"/>
    </location>
</feature>
<dbReference type="SUPFAM" id="SSF52540">
    <property type="entry name" value="P-loop containing nucleoside triphosphate hydrolases"/>
    <property type="match status" value="1"/>
</dbReference>
<evidence type="ECO:0000256" key="2">
    <source>
        <dbReference type="ARBA" id="ARBA00008883"/>
    </source>
</evidence>
<dbReference type="Pfam" id="PF13614">
    <property type="entry name" value="AAA_31"/>
    <property type="match status" value="1"/>
</dbReference>
<dbReference type="InterPro" id="IPR032807">
    <property type="entry name" value="GNVR"/>
</dbReference>
<dbReference type="InterPro" id="IPR027417">
    <property type="entry name" value="P-loop_NTPase"/>
</dbReference>
<keyword evidence="7" id="KW-0547">Nucleotide-binding</keyword>
<gene>
    <name evidence="19" type="primary">wzc</name>
    <name evidence="19" type="ORF">E2L00_01230</name>
</gene>
<keyword evidence="4" id="KW-0997">Cell inner membrane</keyword>
<dbReference type="InterPro" id="IPR050445">
    <property type="entry name" value="Bact_polysacc_biosynth/exp"/>
</dbReference>
<keyword evidence="5" id="KW-0808">Transferase</keyword>
<feature type="domain" description="Tyrosine-protein kinase G-rich" evidence="18">
    <location>
        <begin position="367"/>
        <end position="447"/>
    </location>
</feature>
<dbReference type="PANTHER" id="PTHR32309:SF32">
    <property type="entry name" value="TYROSINE-PROTEIN KINASE ETK-RELATED"/>
    <property type="match status" value="1"/>
</dbReference>
<keyword evidence="3" id="KW-1003">Cell membrane</keyword>
<evidence type="ECO:0000256" key="3">
    <source>
        <dbReference type="ARBA" id="ARBA00022475"/>
    </source>
</evidence>
<keyword evidence="6 15" id="KW-0812">Transmembrane</keyword>
<keyword evidence="11 15" id="KW-0472">Membrane</keyword>
<comment type="caution">
    <text evidence="19">The sequence shown here is derived from an EMBL/GenBank/DDBJ whole genome shotgun (WGS) entry which is preliminary data.</text>
</comment>
<feature type="transmembrane region" description="Helical" evidence="15">
    <location>
        <begin position="32"/>
        <end position="51"/>
    </location>
</feature>
<evidence type="ECO:0000313" key="19">
    <source>
        <dbReference type="EMBL" id="NIY46182.1"/>
    </source>
</evidence>
<sequence>MTDKVHRSGAPTEGNDEIDIGRLFGTVLEARWWVLGITAVFALLALVYALFATPIYKADALVQIEQNAGNSLVNDISSALTNKPPASAAEMQLIQSRLVLGKTVDDLNLDIAVAKNSFWLFGAGWDRLHGRQNDTVKVSDFTLPAGAGKDIFTVEVLSPTQYLLTSDNGFSAKGQVGQTLNKNGVSMKVDGIKAQVGDTFTVTKYSTLGMINQLQGNLTVAENGKDTGVLSLSYTGEDKDRIRVILDSITRNYLEQNVQRKSEEAAKSLKFLAEQLPEVRSRLDAAENKLNAYRQQQDSVDLSLEAKSVLDTMVNIDAQLNELTFKEAEISKLYTKAHPAYRTLLEKRQTLEDEKARLNGRVTAMPKTQQEIVRLTRDVESGQQVYMQLLNKQQELKITEASTVGDVRIVDSAITQPGIVKPQKALIVLGAIILGLMLSIVGVLLRSLFNRGIESPAVLEDAGLNVYASIPLSEWQKSRDHATARNVKGAKRNKQSQLLAVGNPTDLAIEAIRSLRTSLHFAMLQAPNNVLMLTGVSPSIGKTFVCANLAAVISQTNKRVLLIDCDMRKGYTHELLGTTNVNGLSDVLSGQGDISCCAQKTSVPDVDLVPRGQVPPNPSELLMSDRFGELVKWASEHYDLVLIDTPPILAVTDAAIVGRHAGTTLMVARYAVNTLKEVQTSLSRFEQNGIHVRGVILNSIFRRAAGYEDYGYYEYEYKSDSK</sequence>
<comment type="subcellular location">
    <subcellularLocation>
        <location evidence="1">Cell inner membrane</location>
        <topology evidence="1">Multi-pass membrane protein</topology>
    </subcellularLocation>
</comment>
<protein>
    <submittedName>
        <fullName evidence="19">Tyrosine-protein kinase Wzc</fullName>
    </submittedName>
</protein>
<dbReference type="NCBIfam" id="TIGR01007">
    <property type="entry name" value="eps_fam"/>
    <property type="match status" value="1"/>
</dbReference>
<evidence type="ECO:0000256" key="9">
    <source>
        <dbReference type="ARBA" id="ARBA00022840"/>
    </source>
</evidence>
<evidence type="ECO:0000256" key="8">
    <source>
        <dbReference type="ARBA" id="ARBA00022777"/>
    </source>
</evidence>
<evidence type="ECO:0000313" key="20">
    <source>
        <dbReference type="Proteomes" id="UP000697927"/>
    </source>
</evidence>
<dbReference type="CDD" id="cd05387">
    <property type="entry name" value="BY-kinase"/>
    <property type="match status" value="1"/>
</dbReference>
<feature type="domain" description="AAA" evidence="17">
    <location>
        <begin position="540"/>
        <end position="653"/>
    </location>
</feature>
<dbReference type="Pfam" id="PF13807">
    <property type="entry name" value="GNVR"/>
    <property type="match status" value="1"/>
</dbReference>
<dbReference type="InterPro" id="IPR025669">
    <property type="entry name" value="AAA_dom"/>
</dbReference>
<keyword evidence="20" id="KW-1185">Reference proteome</keyword>
<accession>A0ABX0VG63</accession>
<keyword evidence="14" id="KW-0175">Coiled coil</keyword>
<dbReference type="Proteomes" id="UP000697927">
    <property type="component" value="Unassembled WGS sequence"/>
</dbReference>
<dbReference type="RefSeq" id="WP_167605893.1">
    <property type="nucleotide sequence ID" value="NZ_SOYS01000001.1"/>
</dbReference>
<evidence type="ECO:0000259" key="16">
    <source>
        <dbReference type="Pfam" id="PF02706"/>
    </source>
</evidence>
<evidence type="ECO:0000256" key="4">
    <source>
        <dbReference type="ARBA" id="ARBA00022519"/>
    </source>
</evidence>
<evidence type="ECO:0000259" key="17">
    <source>
        <dbReference type="Pfam" id="PF13614"/>
    </source>
</evidence>